<dbReference type="PANTHER" id="PTHR30349:SF64">
    <property type="entry name" value="PROPHAGE INTEGRASE INTD-RELATED"/>
    <property type="match status" value="1"/>
</dbReference>
<dbReference type="Proteomes" id="UP001500731">
    <property type="component" value="Unassembled WGS sequence"/>
</dbReference>
<organism evidence="6 7">
    <name type="scientific">Microbacterium panaciterrae</name>
    <dbReference type="NCBI Taxonomy" id="985759"/>
    <lineage>
        <taxon>Bacteria</taxon>
        <taxon>Bacillati</taxon>
        <taxon>Actinomycetota</taxon>
        <taxon>Actinomycetes</taxon>
        <taxon>Micrococcales</taxon>
        <taxon>Microbacteriaceae</taxon>
        <taxon>Microbacterium</taxon>
    </lineage>
</organism>
<protein>
    <submittedName>
        <fullName evidence="6">Site-specific integrase</fullName>
    </submittedName>
</protein>
<keyword evidence="7" id="KW-1185">Reference proteome</keyword>
<dbReference type="InterPro" id="IPR010998">
    <property type="entry name" value="Integrase_recombinase_N"/>
</dbReference>
<evidence type="ECO:0000313" key="7">
    <source>
        <dbReference type="Proteomes" id="UP001500731"/>
    </source>
</evidence>
<dbReference type="PROSITE" id="PS51898">
    <property type="entry name" value="TYR_RECOMBINASE"/>
    <property type="match status" value="1"/>
</dbReference>
<dbReference type="InterPro" id="IPR058717">
    <property type="entry name" value="Phage_L5_Integrase_N"/>
</dbReference>
<evidence type="ECO:0000256" key="1">
    <source>
        <dbReference type="ARBA" id="ARBA00008857"/>
    </source>
</evidence>
<dbReference type="SUPFAM" id="SSF56349">
    <property type="entry name" value="DNA breaking-rejoining enzymes"/>
    <property type="match status" value="1"/>
</dbReference>
<feature type="domain" description="Tyr recombinase" evidence="5">
    <location>
        <begin position="218"/>
        <end position="410"/>
    </location>
</feature>
<comment type="caution">
    <text evidence="6">The sequence shown here is derived from an EMBL/GenBank/DDBJ whole genome shotgun (WGS) entry which is preliminary data.</text>
</comment>
<dbReference type="InterPro" id="IPR050090">
    <property type="entry name" value="Tyrosine_recombinase_XerCD"/>
</dbReference>
<evidence type="ECO:0000313" key="6">
    <source>
        <dbReference type="EMBL" id="GAA4486886.1"/>
    </source>
</evidence>
<proteinExistence type="inferred from homology"/>
<dbReference type="Pfam" id="PF00589">
    <property type="entry name" value="Phage_integrase"/>
    <property type="match status" value="1"/>
</dbReference>
<keyword evidence="3" id="KW-0233">DNA recombination</keyword>
<dbReference type="InterPro" id="IPR002104">
    <property type="entry name" value="Integrase_catalytic"/>
</dbReference>
<dbReference type="Gene3D" id="1.10.150.130">
    <property type="match status" value="1"/>
</dbReference>
<dbReference type="EMBL" id="BAABGP010000016">
    <property type="protein sequence ID" value="GAA4486886.1"/>
    <property type="molecule type" value="Genomic_DNA"/>
</dbReference>
<reference evidence="7" key="1">
    <citation type="journal article" date="2019" name="Int. J. Syst. Evol. Microbiol.">
        <title>The Global Catalogue of Microorganisms (GCM) 10K type strain sequencing project: providing services to taxonomists for standard genome sequencing and annotation.</title>
        <authorList>
            <consortium name="The Broad Institute Genomics Platform"/>
            <consortium name="The Broad Institute Genome Sequencing Center for Infectious Disease"/>
            <person name="Wu L."/>
            <person name="Ma J."/>
        </authorList>
    </citation>
    <scope>NUCLEOTIDE SEQUENCE [LARGE SCALE GENOMIC DNA]</scope>
    <source>
        <strain evidence="7">JCM 17839</strain>
    </source>
</reference>
<evidence type="ECO:0000256" key="2">
    <source>
        <dbReference type="ARBA" id="ARBA00023125"/>
    </source>
</evidence>
<comment type="similarity">
    <text evidence="1">Belongs to the 'phage' integrase family.</text>
</comment>
<dbReference type="Pfam" id="PF26003">
    <property type="entry name" value="Integrase_N_phage"/>
    <property type="match status" value="1"/>
</dbReference>
<keyword evidence="2" id="KW-0238">DNA-binding</keyword>
<evidence type="ECO:0000256" key="3">
    <source>
        <dbReference type="ARBA" id="ARBA00023172"/>
    </source>
</evidence>
<gene>
    <name evidence="6" type="ORF">GCM10023171_23730</name>
</gene>
<evidence type="ECO:0000259" key="5">
    <source>
        <dbReference type="PROSITE" id="PS51898"/>
    </source>
</evidence>
<name>A0ABP8PJ37_9MICO</name>
<dbReference type="RefSeq" id="WP_345187222.1">
    <property type="nucleotide sequence ID" value="NZ_BAABGP010000016.1"/>
</dbReference>
<sequence length="438" mass="49646">MSTPKTKQSAAKREAWGRLRKLPSGRWQARYPGPDGKMHPARTDDDKSLTFLTKTDARTWLASVQTKIALGQWMPPAQLAARRREEAKADEARSIGFNEYSESWIEMIRTQPNRSGKKRAVGTVRAYKSKLTGYLMPEFGDTPIREIDKARIREMTDRLDQIPSPLNPRSKFNGITTPVLVVLMMILRQAVRDGIIPAAPDISIPKQPAVRHDADHDPNEDVASPEQVEELYEAMPDQWSIGVMFAAWCQLRRAECLGLQRRDIEWHDDGSATVHVRRQLNANTGDYTLLKSDAGKRSVSIPSIMIERLKVHLDTYVEPEAKAPILPTSVRGIVPLSNTRWGYIWGDAREAVAGLPLRFRFHDLRHTGLTLFAQEGATLAELMRRGGHSDMRIVLRYQHATMNRDRELAERMSERVAQRIAEAKNKAETALPDGEEYL</sequence>
<dbReference type="CDD" id="cd01189">
    <property type="entry name" value="INT_ICEBs1_C_like"/>
    <property type="match status" value="1"/>
</dbReference>
<feature type="region of interest" description="Disordered" evidence="4">
    <location>
        <begin position="1"/>
        <end position="44"/>
    </location>
</feature>
<evidence type="ECO:0000256" key="4">
    <source>
        <dbReference type="SAM" id="MobiDB-lite"/>
    </source>
</evidence>
<dbReference type="InterPro" id="IPR013762">
    <property type="entry name" value="Integrase-like_cat_sf"/>
</dbReference>
<dbReference type="PANTHER" id="PTHR30349">
    <property type="entry name" value="PHAGE INTEGRASE-RELATED"/>
    <property type="match status" value="1"/>
</dbReference>
<accession>A0ABP8PJ37</accession>
<dbReference type="InterPro" id="IPR011010">
    <property type="entry name" value="DNA_brk_join_enz"/>
</dbReference>
<dbReference type="Gene3D" id="1.10.443.10">
    <property type="entry name" value="Intergrase catalytic core"/>
    <property type="match status" value="1"/>
</dbReference>